<dbReference type="Proteomes" id="UP001500037">
    <property type="component" value="Unassembled WGS sequence"/>
</dbReference>
<sequence>MYSYDVTSAFRQNAATRGIPAMRPSYDGEHPTAPTPTPIYDELYSEYRRLFRALPGDRAGEEDLRFTGFAVRERPYAGLLEEYRDAYGNRPGYGPGLGGDYFAVRGALTQHQALPGQPGQPGQPAGPAGAPGTAGTTGAAQFVPAQQQVPHQPYPAPHGGQQEQTQLLHPQAPAHQQPAQNQQQNPPQGQHHTQQQPHQNQHQAAHQQPQAHPQHQQASVPHGSIPPPSTGQGWVATGYLAPPAVPAPTAAPVVPAPAGAAPGRHRNNLLSLPPGRG</sequence>
<name>A0ABP4GPE1_9ACTN</name>
<evidence type="ECO:0000256" key="1">
    <source>
        <dbReference type="SAM" id="MobiDB-lite"/>
    </source>
</evidence>
<dbReference type="EMBL" id="BAAALF010000030">
    <property type="protein sequence ID" value="GAA1232446.1"/>
    <property type="molecule type" value="Genomic_DNA"/>
</dbReference>
<feature type="region of interest" description="Disordered" evidence="1">
    <location>
        <begin position="112"/>
        <end position="137"/>
    </location>
</feature>
<keyword evidence="3" id="KW-1185">Reference proteome</keyword>
<feature type="compositionally biased region" description="Low complexity" evidence="1">
    <location>
        <begin position="247"/>
        <end position="262"/>
    </location>
</feature>
<reference evidence="3" key="1">
    <citation type="journal article" date="2019" name="Int. J. Syst. Evol. Microbiol.">
        <title>The Global Catalogue of Microorganisms (GCM) 10K type strain sequencing project: providing services to taxonomists for standard genome sequencing and annotation.</title>
        <authorList>
            <consortium name="The Broad Institute Genomics Platform"/>
            <consortium name="The Broad Institute Genome Sequencing Center for Infectious Disease"/>
            <person name="Wu L."/>
            <person name="Ma J."/>
        </authorList>
    </citation>
    <scope>NUCLEOTIDE SEQUENCE [LARGE SCALE GENOMIC DNA]</scope>
    <source>
        <strain evidence="3">JCM 13004</strain>
    </source>
</reference>
<organism evidence="2 3">
    <name type="scientific">Kitasatospora nipponensis</name>
    <dbReference type="NCBI Taxonomy" id="258049"/>
    <lineage>
        <taxon>Bacteria</taxon>
        <taxon>Bacillati</taxon>
        <taxon>Actinomycetota</taxon>
        <taxon>Actinomycetes</taxon>
        <taxon>Kitasatosporales</taxon>
        <taxon>Streptomycetaceae</taxon>
        <taxon>Kitasatospora</taxon>
    </lineage>
</organism>
<gene>
    <name evidence="2" type="ORF">GCM10009665_23380</name>
</gene>
<protein>
    <submittedName>
        <fullName evidence="2">Uncharacterized protein</fullName>
    </submittedName>
</protein>
<accession>A0ABP4GPE1</accession>
<evidence type="ECO:0000313" key="3">
    <source>
        <dbReference type="Proteomes" id="UP001500037"/>
    </source>
</evidence>
<feature type="compositionally biased region" description="Low complexity" evidence="1">
    <location>
        <begin position="170"/>
        <end position="218"/>
    </location>
</feature>
<feature type="region of interest" description="Disordered" evidence="1">
    <location>
        <begin position="170"/>
        <end position="277"/>
    </location>
</feature>
<feature type="compositionally biased region" description="Low complexity" evidence="1">
    <location>
        <begin position="115"/>
        <end position="137"/>
    </location>
</feature>
<comment type="caution">
    <text evidence="2">The sequence shown here is derived from an EMBL/GenBank/DDBJ whole genome shotgun (WGS) entry which is preliminary data.</text>
</comment>
<evidence type="ECO:0000313" key="2">
    <source>
        <dbReference type="EMBL" id="GAA1232446.1"/>
    </source>
</evidence>
<proteinExistence type="predicted"/>